<dbReference type="AlphaFoldDB" id="A0A6G1PSS6"/>
<organism evidence="2 3">
    <name type="scientific">Channa argus</name>
    <name type="common">Northern snakehead</name>
    <name type="synonym">Ophicephalus argus</name>
    <dbReference type="NCBI Taxonomy" id="215402"/>
    <lineage>
        <taxon>Eukaryota</taxon>
        <taxon>Metazoa</taxon>
        <taxon>Chordata</taxon>
        <taxon>Craniata</taxon>
        <taxon>Vertebrata</taxon>
        <taxon>Euteleostomi</taxon>
        <taxon>Actinopterygii</taxon>
        <taxon>Neopterygii</taxon>
        <taxon>Teleostei</taxon>
        <taxon>Neoteleostei</taxon>
        <taxon>Acanthomorphata</taxon>
        <taxon>Anabantaria</taxon>
        <taxon>Anabantiformes</taxon>
        <taxon>Channoidei</taxon>
        <taxon>Channidae</taxon>
        <taxon>Channa</taxon>
    </lineage>
</organism>
<dbReference type="EMBL" id="CM015719">
    <property type="protein sequence ID" value="KAF3693233.1"/>
    <property type="molecule type" value="Genomic_DNA"/>
</dbReference>
<evidence type="ECO:0000313" key="2">
    <source>
        <dbReference type="EMBL" id="KAF3693233.1"/>
    </source>
</evidence>
<keyword evidence="3" id="KW-1185">Reference proteome</keyword>
<feature type="region of interest" description="Disordered" evidence="1">
    <location>
        <begin position="1"/>
        <end position="23"/>
    </location>
</feature>
<gene>
    <name evidence="2" type="ORF">EXN66_Car008909</name>
</gene>
<dbReference type="Proteomes" id="UP000503349">
    <property type="component" value="Chromosome 8"/>
</dbReference>
<accession>A0A6G1PSS6</accession>
<evidence type="ECO:0000256" key="1">
    <source>
        <dbReference type="SAM" id="MobiDB-lite"/>
    </source>
</evidence>
<proteinExistence type="predicted"/>
<sequence length="58" mass="6259">MSVKSPKSLLVPEMTGSPGLMTGSVQRNHRSTVFYSADQNAFTYSVACQSVPTAFSCR</sequence>
<name>A0A6G1PSS6_CHAAH</name>
<evidence type="ECO:0000313" key="3">
    <source>
        <dbReference type="Proteomes" id="UP000503349"/>
    </source>
</evidence>
<protein>
    <submittedName>
        <fullName evidence="2">Uncharacterized protein</fullName>
    </submittedName>
</protein>
<reference evidence="2 3" key="1">
    <citation type="submission" date="2019-02" db="EMBL/GenBank/DDBJ databases">
        <title>Opniocepnalus argus genome.</title>
        <authorList>
            <person name="Zhou C."/>
            <person name="Xiao S."/>
        </authorList>
    </citation>
    <scope>NUCLEOTIDE SEQUENCE [LARGE SCALE GENOMIC DNA]</scope>
    <source>
        <strain evidence="2">OARG1902GOOAL</strain>
        <tissue evidence="2">Muscle</tissue>
    </source>
</reference>
<reference evidence="3" key="2">
    <citation type="submission" date="2019-02" db="EMBL/GenBank/DDBJ databases">
        <title>Opniocepnalus argus Var Kimnra genome.</title>
        <authorList>
            <person name="Zhou C."/>
            <person name="Xiao S."/>
        </authorList>
    </citation>
    <scope>NUCLEOTIDE SEQUENCE [LARGE SCALE GENOMIC DNA]</scope>
</reference>